<accession>A0A2T7A4K6</accession>
<protein>
    <submittedName>
        <fullName evidence="2">Uncharacterized protein</fullName>
    </submittedName>
</protein>
<keyword evidence="3" id="KW-1185">Reference proteome</keyword>
<evidence type="ECO:0000256" key="1">
    <source>
        <dbReference type="SAM" id="MobiDB-lite"/>
    </source>
</evidence>
<sequence length="125" mass="13651">MTCTSTTNYTTKPHDTFDPYPNDGYNFAASLRFPHTPRSEPLKLLRMTLPCPPRTMGDVDECAVIDPSDEDETSSVEESVGSNSPVSEEEERRAAALRNGSGPISKSSTARIEETVEEGPGMIKL</sequence>
<proteinExistence type="predicted"/>
<dbReference type="Proteomes" id="UP000244722">
    <property type="component" value="Unassembled WGS sequence"/>
</dbReference>
<feature type="compositionally biased region" description="Low complexity" evidence="1">
    <location>
        <begin position="76"/>
        <end position="86"/>
    </location>
</feature>
<reference evidence="2 3" key="1">
    <citation type="submission" date="2017-04" db="EMBL/GenBank/DDBJ databases">
        <title>Draft genome sequence of Tuber borchii Vittad., a whitish edible truffle.</title>
        <authorList>
            <consortium name="DOE Joint Genome Institute"/>
            <person name="Murat C."/>
            <person name="Kuo A."/>
            <person name="Barry K.W."/>
            <person name="Clum A."/>
            <person name="Dockter R.B."/>
            <person name="Fauchery L."/>
            <person name="Iotti M."/>
            <person name="Kohler A."/>
            <person name="Labutti K."/>
            <person name="Lindquist E.A."/>
            <person name="Lipzen A."/>
            <person name="Ohm R.A."/>
            <person name="Wang M."/>
            <person name="Grigoriev I.V."/>
            <person name="Zambonelli A."/>
            <person name="Martin F.M."/>
        </authorList>
    </citation>
    <scope>NUCLEOTIDE SEQUENCE [LARGE SCALE GENOMIC DNA]</scope>
    <source>
        <strain evidence="2 3">Tbo3840</strain>
    </source>
</reference>
<feature type="region of interest" description="Disordered" evidence="1">
    <location>
        <begin position="67"/>
        <end position="125"/>
    </location>
</feature>
<dbReference type="AlphaFoldDB" id="A0A2T7A4K6"/>
<dbReference type="EMBL" id="NESQ01000023">
    <property type="protein sequence ID" value="PUU82669.1"/>
    <property type="molecule type" value="Genomic_DNA"/>
</dbReference>
<name>A0A2T7A4K6_TUBBO</name>
<evidence type="ECO:0000313" key="3">
    <source>
        <dbReference type="Proteomes" id="UP000244722"/>
    </source>
</evidence>
<organism evidence="2 3">
    <name type="scientific">Tuber borchii</name>
    <name type="common">White truffle</name>
    <dbReference type="NCBI Taxonomy" id="42251"/>
    <lineage>
        <taxon>Eukaryota</taxon>
        <taxon>Fungi</taxon>
        <taxon>Dikarya</taxon>
        <taxon>Ascomycota</taxon>
        <taxon>Pezizomycotina</taxon>
        <taxon>Pezizomycetes</taxon>
        <taxon>Pezizales</taxon>
        <taxon>Tuberaceae</taxon>
        <taxon>Tuber</taxon>
    </lineage>
</organism>
<feature type="region of interest" description="Disordered" evidence="1">
    <location>
        <begin position="1"/>
        <end position="22"/>
    </location>
</feature>
<feature type="compositionally biased region" description="Polar residues" evidence="1">
    <location>
        <begin position="1"/>
        <end position="11"/>
    </location>
</feature>
<comment type="caution">
    <text evidence="2">The sequence shown here is derived from an EMBL/GenBank/DDBJ whole genome shotgun (WGS) entry which is preliminary data.</text>
</comment>
<gene>
    <name evidence="2" type="ORF">B9Z19DRAFT_1061566</name>
</gene>
<evidence type="ECO:0000313" key="2">
    <source>
        <dbReference type="EMBL" id="PUU82669.1"/>
    </source>
</evidence>